<proteinExistence type="inferred from homology"/>
<name>A0A1Q2CDC1_9ACTN</name>
<dbReference type="InterPro" id="IPR006148">
    <property type="entry name" value="Glc/Gal-6P_isomerase"/>
</dbReference>
<organism evidence="8 9">
    <name type="scientific">Tessaracoccus flavus</name>
    <dbReference type="NCBI Taxonomy" id="1610493"/>
    <lineage>
        <taxon>Bacteria</taxon>
        <taxon>Bacillati</taxon>
        <taxon>Actinomycetota</taxon>
        <taxon>Actinomycetes</taxon>
        <taxon>Propionibacteriales</taxon>
        <taxon>Propionibacteriaceae</taxon>
        <taxon>Tessaracoccus</taxon>
    </lineage>
</organism>
<dbReference type="InterPro" id="IPR039104">
    <property type="entry name" value="6PGL"/>
</dbReference>
<dbReference type="Pfam" id="PF01182">
    <property type="entry name" value="Glucosamine_iso"/>
    <property type="match status" value="1"/>
</dbReference>
<dbReference type="PANTHER" id="PTHR11054:SF0">
    <property type="entry name" value="6-PHOSPHOGLUCONOLACTONASE"/>
    <property type="match status" value="1"/>
</dbReference>
<dbReference type="SUPFAM" id="SSF100950">
    <property type="entry name" value="NagB/RpiA/CoA transferase-like"/>
    <property type="match status" value="1"/>
</dbReference>
<reference evidence="8 9" key="1">
    <citation type="journal article" date="2016" name="Int. J. Syst. Evol. Microbiol.">
        <title>Tessaracoccus flavus sp. nov., isolated from the drainage system of a lindane-producing factory.</title>
        <authorList>
            <person name="Kumari R."/>
            <person name="Singh P."/>
            <person name="Schumann P."/>
            <person name="Lal R."/>
        </authorList>
    </citation>
    <scope>NUCLEOTIDE SEQUENCE [LARGE SCALE GENOMIC DNA]</scope>
    <source>
        <strain evidence="8 9">RP1T</strain>
    </source>
</reference>
<evidence type="ECO:0000256" key="3">
    <source>
        <dbReference type="ARBA" id="ARBA00004961"/>
    </source>
</evidence>
<sequence length="243" mass="26490">MHTRVVRLSDAAEVSEAVAAQLLKRVLQLQQRQPVVHLCLTGGNAANDMYERFAELAEHSELDSTRLQLWWGDERFVPATDPDRNSQQAVTRLARTISIRSADTHMMAAQDGRKDSHEAAAEYESELGETHFDLTLLGIGPDGHVASIFPNHPSFDPTNRKVIGVEDSPKPPAERISLTIPALNNSAEIWVMATGDVKANAVARTLDGDLSLPAAHIQAEGATVWFLDEAAAADLPPQHSCSF</sequence>
<dbReference type="CDD" id="cd01400">
    <property type="entry name" value="6PGL"/>
    <property type="match status" value="1"/>
</dbReference>
<dbReference type="EMBL" id="CP019605">
    <property type="protein sequence ID" value="AQP44123.1"/>
    <property type="molecule type" value="Genomic_DNA"/>
</dbReference>
<dbReference type="GO" id="GO:0005975">
    <property type="term" value="P:carbohydrate metabolic process"/>
    <property type="evidence" value="ECO:0007669"/>
    <property type="project" value="UniProtKB-UniRule"/>
</dbReference>
<keyword evidence="9" id="KW-1185">Reference proteome</keyword>
<dbReference type="Gene3D" id="3.40.50.1360">
    <property type="match status" value="1"/>
</dbReference>
<dbReference type="AlphaFoldDB" id="A0A1Q2CDC1"/>
<dbReference type="KEGG" id="tfl:RPIT_04260"/>
<dbReference type="RefSeq" id="WP_077340961.1">
    <property type="nucleotide sequence ID" value="NZ_CP019605.1"/>
</dbReference>
<dbReference type="UniPathway" id="UPA00115">
    <property type="reaction ID" value="UER00409"/>
</dbReference>
<evidence type="ECO:0000256" key="2">
    <source>
        <dbReference type="ARBA" id="ARBA00002681"/>
    </source>
</evidence>
<dbReference type="InterPro" id="IPR005900">
    <property type="entry name" value="6-phosphogluconolactonase_DevB"/>
</dbReference>
<evidence type="ECO:0000256" key="7">
    <source>
        <dbReference type="RuleBase" id="RU365095"/>
    </source>
</evidence>
<evidence type="ECO:0000256" key="6">
    <source>
        <dbReference type="ARBA" id="ARBA00020337"/>
    </source>
</evidence>
<dbReference type="Proteomes" id="UP000188324">
    <property type="component" value="Chromosome"/>
</dbReference>
<gene>
    <name evidence="7" type="primary">pgl</name>
    <name evidence="8" type="ORF">RPIT_04260</name>
</gene>
<evidence type="ECO:0000313" key="9">
    <source>
        <dbReference type="Proteomes" id="UP000188324"/>
    </source>
</evidence>
<dbReference type="GO" id="GO:0006098">
    <property type="term" value="P:pentose-phosphate shunt"/>
    <property type="evidence" value="ECO:0007669"/>
    <property type="project" value="UniProtKB-UniPathway"/>
</dbReference>
<comment type="catalytic activity">
    <reaction evidence="1 7">
        <text>6-phospho-D-glucono-1,5-lactone + H2O = 6-phospho-D-gluconate + H(+)</text>
        <dbReference type="Rhea" id="RHEA:12556"/>
        <dbReference type="ChEBI" id="CHEBI:15377"/>
        <dbReference type="ChEBI" id="CHEBI:15378"/>
        <dbReference type="ChEBI" id="CHEBI:57955"/>
        <dbReference type="ChEBI" id="CHEBI:58759"/>
        <dbReference type="EC" id="3.1.1.31"/>
    </reaction>
</comment>
<keyword evidence="7" id="KW-0378">Hydrolase</keyword>
<dbReference type="PANTHER" id="PTHR11054">
    <property type="entry name" value="6-PHOSPHOGLUCONOLACTONASE"/>
    <property type="match status" value="1"/>
</dbReference>
<dbReference type="STRING" id="1610493.RPIT_04260"/>
<dbReference type="NCBIfam" id="TIGR01198">
    <property type="entry name" value="pgl"/>
    <property type="match status" value="1"/>
</dbReference>
<dbReference type="OrthoDB" id="9810967at2"/>
<protein>
    <recommendedName>
        <fullName evidence="6 7">6-phosphogluconolactonase</fullName>
        <shortName evidence="7">6PGL</shortName>
        <ecNumber evidence="5 7">3.1.1.31</ecNumber>
    </recommendedName>
</protein>
<evidence type="ECO:0000313" key="8">
    <source>
        <dbReference type="EMBL" id="AQP44123.1"/>
    </source>
</evidence>
<evidence type="ECO:0000256" key="4">
    <source>
        <dbReference type="ARBA" id="ARBA00010662"/>
    </source>
</evidence>
<accession>A0A1Q2CDC1</accession>
<dbReference type="EC" id="3.1.1.31" evidence="5 7"/>
<dbReference type="GO" id="GO:0017057">
    <property type="term" value="F:6-phosphogluconolactonase activity"/>
    <property type="evidence" value="ECO:0007669"/>
    <property type="project" value="UniProtKB-UniRule"/>
</dbReference>
<comment type="pathway">
    <text evidence="3 7">Carbohydrate degradation; pentose phosphate pathway; D-ribulose 5-phosphate from D-glucose 6-phosphate (oxidative stage): step 2/3.</text>
</comment>
<dbReference type="InterPro" id="IPR037171">
    <property type="entry name" value="NagB/RpiA_transferase-like"/>
</dbReference>
<comment type="function">
    <text evidence="2 7">Hydrolysis of 6-phosphogluconolactone to 6-phosphogluconate.</text>
</comment>
<comment type="similarity">
    <text evidence="4 7">Belongs to the glucosamine/galactosamine-6-phosphate isomerase family. 6-phosphogluconolactonase subfamily.</text>
</comment>
<evidence type="ECO:0000256" key="1">
    <source>
        <dbReference type="ARBA" id="ARBA00000832"/>
    </source>
</evidence>
<evidence type="ECO:0000256" key="5">
    <source>
        <dbReference type="ARBA" id="ARBA00013198"/>
    </source>
</evidence>